<dbReference type="OrthoDB" id="301434at2759"/>
<dbReference type="GO" id="GO:0006670">
    <property type="term" value="P:sphingosine metabolic process"/>
    <property type="evidence" value="ECO:0007669"/>
    <property type="project" value="TreeGrafter"/>
</dbReference>
<gene>
    <name evidence="3" type="ORF">GDO78_001907</name>
</gene>
<feature type="transmembrane region" description="Helical" evidence="1">
    <location>
        <begin position="191"/>
        <end position="212"/>
    </location>
</feature>
<comment type="caution">
    <text evidence="3">The sequence shown here is derived from an EMBL/GenBank/DDBJ whole genome shotgun (WGS) entry which is preliminary data.</text>
</comment>
<dbReference type="SMART" id="SM00014">
    <property type="entry name" value="acidPPc"/>
    <property type="match status" value="1"/>
</dbReference>
<evidence type="ECO:0000313" key="3">
    <source>
        <dbReference type="EMBL" id="KAG9494293.1"/>
    </source>
</evidence>
<dbReference type="GO" id="GO:0005789">
    <property type="term" value="C:endoplasmic reticulum membrane"/>
    <property type="evidence" value="ECO:0007669"/>
    <property type="project" value="TreeGrafter"/>
</dbReference>
<dbReference type="Pfam" id="PF01569">
    <property type="entry name" value="PAP2"/>
    <property type="match status" value="1"/>
</dbReference>
<dbReference type="PANTHER" id="PTHR14969">
    <property type="entry name" value="SPHINGOSINE-1-PHOSPHATE PHOSPHOHYDROLASE"/>
    <property type="match status" value="1"/>
</dbReference>
<dbReference type="CDD" id="cd03388">
    <property type="entry name" value="PAP2_SPPase1"/>
    <property type="match status" value="1"/>
</dbReference>
<dbReference type="PANTHER" id="PTHR14969:SF14">
    <property type="entry name" value="SPHINGOSINE-1-PHOSPHATE PHOSPHATASE 2"/>
    <property type="match status" value="1"/>
</dbReference>
<dbReference type="InterPro" id="IPR036938">
    <property type="entry name" value="PAP2/HPO_sf"/>
</dbReference>
<dbReference type="GO" id="GO:0042392">
    <property type="term" value="F:sphingosine-1-phosphate phosphatase activity"/>
    <property type="evidence" value="ECO:0007669"/>
    <property type="project" value="TreeGrafter"/>
</dbReference>
<keyword evidence="1" id="KW-0812">Transmembrane</keyword>
<evidence type="ECO:0000259" key="2">
    <source>
        <dbReference type="SMART" id="SM00014"/>
    </source>
</evidence>
<feature type="transmembrane region" description="Helical" evidence="1">
    <location>
        <begin position="164"/>
        <end position="185"/>
    </location>
</feature>
<keyword evidence="1" id="KW-1133">Transmembrane helix</keyword>
<dbReference type="SUPFAM" id="SSF48317">
    <property type="entry name" value="Acid phosphatase/Vanadium-dependent haloperoxidase"/>
    <property type="match status" value="1"/>
</dbReference>
<accession>A0A8J6FUR8</accession>
<evidence type="ECO:0000313" key="4">
    <source>
        <dbReference type="Proteomes" id="UP000770717"/>
    </source>
</evidence>
<sequence length="400" mass="44491">MELLDILQDPQLVAQFQRSCGLSLQPKDEVNGVASGHSSAKTLQAGREKTAGVKGVPHENGHKPYINGTCINGAHRQGPVRKYVVRNYLLYYLFRFAAALGQEIFYITFLPFTLWNIDSFIARRLIIVWCIVMYIGQASKDLLKWPRPSCPPVVKLETRVEAEYGMPSTHAIAATSISFTFLLAAMDRYQFPFVLGLVAAVFLSTLVSLSRLYTGMHTVLDVICGVLIALLFIAVTSPIWDSMDHLLLTNPICPVCAVVAGFLLSYNYPKLDHYSTTRADTTVILGVGAGTCVGIWITNLIGLTYVPSGVFPLGIPLITYPMLLKQLLRFVLGVTLLVITRYIMKTLSLKALGLWYKVSTQDVLVRQRLEIEVPYKFVTYTSMGVVATSLVPWIDYLLQL</sequence>
<feature type="transmembrane region" description="Helical" evidence="1">
    <location>
        <begin position="281"/>
        <end position="306"/>
    </location>
</feature>
<feature type="transmembrane region" description="Helical" evidence="1">
    <location>
        <begin position="246"/>
        <end position="269"/>
    </location>
</feature>
<organism evidence="3 4">
    <name type="scientific">Eleutherodactylus coqui</name>
    <name type="common">Puerto Rican coqui</name>
    <dbReference type="NCBI Taxonomy" id="57060"/>
    <lineage>
        <taxon>Eukaryota</taxon>
        <taxon>Metazoa</taxon>
        <taxon>Chordata</taxon>
        <taxon>Craniata</taxon>
        <taxon>Vertebrata</taxon>
        <taxon>Euteleostomi</taxon>
        <taxon>Amphibia</taxon>
        <taxon>Batrachia</taxon>
        <taxon>Anura</taxon>
        <taxon>Neobatrachia</taxon>
        <taxon>Hyloidea</taxon>
        <taxon>Eleutherodactylidae</taxon>
        <taxon>Eleutherodactylinae</taxon>
        <taxon>Eleutherodactylus</taxon>
        <taxon>Eleutherodactylus</taxon>
    </lineage>
</organism>
<feature type="transmembrane region" description="Helical" evidence="1">
    <location>
        <begin position="121"/>
        <end position="143"/>
    </location>
</feature>
<protein>
    <recommendedName>
        <fullName evidence="2">Phosphatidic acid phosphatase type 2/haloperoxidase domain-containing protein</fullName>
    </recommendedName>
</protein>
<dbReference type="Gene3D" id="1.20.144.10">
    <property type="entry name" value="Phosphatidic acid phosphatase type 2/haloperoxidase"/>
    <property type="match status" value="1"/>
</dbReference>
<feature type="domain" description="Phosphatidic acid phosphatase type 2/haloperoxidase" evidence="2">
    <location>
        <begin position="123"/>
        <end position="237"/>
    </location>
</feature>
<feature type="transmembrane region" description="Helical" evidence="1">
    <location>
        <begin position="326"/>
        <end position="344"/>
    </location>
</feature>
<evidence type="ECO:0000256" key="1">
    <source>
        <dbReference type="SAM" id="Phobius"/>
    </source>
</evidence>
<name>A0A8J6FUR8_ELECQ</name>
<feature type="transmembrane region" description="Helical" evidence="1">
    <location>
        <begin position="89"/>
        <end position="109"/>
    </location>
</feature>
<reference evidence="3" key="1">
    <citation type="thesis" date="2020" institute="ProQuest LLC" country="789 East Eisenhower Parkway, Ann Arbor, MI, USA">
        <title>Comparative Genomics and Chromosome Evolution.</title>
        <authorList>
            <person name="Mudd A.B."/>
        </authorList>
    </citation>
    <scope>NUCLEOTIDE SEQUENCE</scope>
    <source>
        <strain evidence="3">HN-11 Male</strain>
        <tissue evidence="3">Kidney and liver</tissue>
    </source>
</reference>
<feature type="transmembrane region" description="Helical" evidence="1">
    <location>
        <begin position="219"/>
        <end position="240"/>
    </location>
</feature>
<proteinExistence type="predicted"/>
<dbReference type="EMBL" id="WNTK01000001">
    <property type="protein sequence ID" value="KAG9494293.1"/>
    <property type="molecule type" value="Genomic_DNA"/>
</dbReference>
<keyword evidence="1" id="KW-0472">Membrane</keyword>
<dbReference type="AlphaFoldDB" id="A0A8J6FUR8"/>
<keyword evidence="4" id="KW-1185">Reference proteome</keyword>
<dbReference type="InterPro" id="IPR000326">
    <property type="entry name" value="PAP2/HPO"/>
</dbReference>
<dbReference type="Proteomes" id="UP000770717">
    <property type="component" value="Unassembled WGS sequence"/>
</dbReference>